<evidence type="ECO:0000256" key="1">
    <source>
        <dbReference type="ARBA" id="ARBA00004236"/>
    </source>
</evidence>
<evidence type="ECO:0000256" key="6">
    <source>
        <dbReference type="ARBA" id="ARBA00023136"/>
    </source>
</evidence>
<dbReference type="Pfam" id="PF00560">
    <property type="entry name" value="LRR_1"/>
    <property type="match status" value="2"/>
</dbReference>
<dbReference type="SUPFAM" id="SSF52058">
    <property type="entry name" value="L domain-like"/>
    <property type="match status" value="1"/>
</dbReference>
<keyword evidence="8" id="KW-1185">Reference proteome</keyword>
<dbReference type="RefSeq" id="WP_169552155.1">
    <property type="nucleotide sequence ID" value="NZ_CP051677.1"/>
</dbReference>
<dbReference type="PANTHER" id="PTHR48059:SF30">
    <property type="entry name" value="OS06G0587000 PROTEIN"/>
    <property type="match status" value="1"/>
</dbReference>
<dbReference type="PANTHER" id="PTHR48059">
    <property type="entry name" value="POLYGALACTURONASE INHIBITOR 1"/>
    <property type="match status" value="1"/>
</dbReference>
<dbReference type="GO" id="GO:0005886">
    <property type="term" value="C:plasma membrane"/>
    <property type="evidence" value="ECO:0007669"/>
    <property type="project" value="UniProtKB-SubCell"/>
</dbReference>
<organism evidence="7 8">
    <name type="scientific">Spirosoma rhododendri</name>
    <dbReference type="NCBI Taxonomy" id="2728024"/>
    <lineage>
        <taxon>Bacteria</taxon>
        <taxon>Pseudomonadati</taxon>
        <taxon>Bacteroidota</taxon>
        <taxon>Cytophagia</taxon>
        <taxon>Cytophagales</taxon>
        <taxon>Cytophagaceae</taxon>
        <taxon>Spirosoma</taxon>
    </lineage>
</organism>
<proteinExistence type="predicted"/>
<keyword evidence="6" id="KW-0472">Membrane</keyword>
<dbReference type="Proteomes" id="UP000501128">
    <property type="component" value="Chromosome"/>
</dbReference>
<dbReference type="FunFam" id="3.80.10.10:FF:000299">
    <property type="entry name" value="Piriformospora indica-insensitive protein 2"/>
    <property type="match status" value="1"/>
</dbReference>
<dbReference type="InterPro" id="IPR051848">
    <property type="entry name" value="PGIP"/>
</dbReference>
<dbReference type="InterPro" id="IPR001611">
    <property type="entry name" value="Leu-rich_rpt"/>
</dbReference>
<dbReference type="FunFam" id="3.80.10.10:FF:000041">
    <property type="entry name" value="LRR receptor-like serine/threonine-protein kinase ERECTA"/>
    <property type="match status" value="1"/>
</dbReference>
<evidence type="ECO:0000256" key="4">
    <source>
        <dbReference type="ARBA" id="ARBA00022729"/>
    </source>
</evidence>
<dbReference type="EMBL" id="CP051677">
    <property type="protein sequence ID" value="QJD80196.1"/>
    <property type="molecule type" value="Genomic_DNA"/>
</dbReference>
<dbReference type="InterPro" id="IPR032675">
    <property type="entry name" value="LRR_dom_sf"/>
</dbReference>
<keyword evidence="2" id="KW-1003">Cell membrane</keyword>
<evidence type="ECO:0000256" key="5">
    <source>
        <dbReference type="ARBA" id="ARBA00022737"/>
    </source>
</evidence>
<gene>
    <name evidence="7" type="ORF">HH216_18575</name>
</gene>
<name>A0A7L5DP75_9BACT</name>
<comment type="subcellular location">
    <subcellularLocation>
        <location evidence="1">Cell membrane</location>
    </subcellularLocation>
</comment>
<evidence type="ECO:0000256" key="2">
    <source>
        <dbReference type="ARBA" id="ARBA00022475"/>
    </source>
</evidence>
<dbReference type="KEGG" id="srho:HH216_18575"/>
<accession>A0A7L5DP75</accession>
<sequence>MNGSYSVTATDAAGYCTGNAAVDVGTNLHPDYLPLANLYNSTKGDSWFNRSGWLSNCDPCSGWFGVSCTDGRVTELNLGNPVNRTQGNNLDGPFPQTVGGLLKLRKLVVSFNSKLTGPIPSSLGQLTDLRYVDLFSNNFGGAIPASLGKLANVDLLYLGFNGLTGAIPTALGELKSIKDIHLGSNNLTGPIPSSFRQLKTLQRLALSGNRLSGSVPDYFNEFPALSELYLTINQFTGPIPASLGTINSLMVLSLAVNQLSGCIPTSLKNLCGRRVEINGNAGLPGGGDWASFCANGSGEYDGTLTTTKSGYWHDQTVWSCGALPHFGDQVLLQNTITIQSGKSSQAGYLRYTTGGKLIYEAGGQLFMNP</sequence>
<keyword evidence="4" id="KW-0732">Signal</keyword>
<keyword evidence="5" id="KW-0677">Repeat</keyword>
<evidence type="ECO:0000313" key="7">
    <source>
        <dbReference type="EMBL" id="QJD80196.1"/>
    </source>
</evidence>
<evidence type="ECO:0008006" key="9">
    <source>
        <dbReference type="Google" id="ProtNLM"/>
    </source>
</evidence>
<protein>
    <recommendedName>
        <fullName evidence="9">Leucine-rich repeat-containing N-terminal plant-type domain-containing protein</fullName>
    </recommendedName>
</protein>
<reference evidence="7 8" key="1">
    <citation type="submission" date="2020-04" db="EMBL/GenBank/DDBJ databases">
        <title>Genome sequencing of novel species.</title>
        <authorList>
            <person name="Heo J."/>
            <person name="Kim S.-J."/>
            <person name="Kim J.-S."/>
            <person name="Hong S.-B."/>
            <person name="Kwon S.-W."/>
        </authorList>
    </citation>
    <scope>NUCLEOTIDE SEQUENCE [LARGE SCALE GENOMIC DNA]</scope>
    <source>
        <strain evidence="7 8">CJU-R4</strain>
    </source>
</reference>
<dbReference type="AlphaFoldDB" id="A0A7L5DP75"/>
<evidence type="ECO:0000256" key="3">
    <source>
        <dbReference type="ARBA" id="ARBA00022614"/>
    </source>
</evidence>
<dbReference type="Gene3D" id="3.80.10.10">
    <property type="entry name" value="Ribonuclease Inhibitor"/>
    <property type="match status" value="2"/>
</dbReference>
<dbReference type="Pfam" id="PF13855">
    <property type="entry name" value="LRR_8"/>
    <property type="match status" value="1"/>
</dbReference>
<evidence type="ECO:0000313" key="8">
    <source>
        <dbReference type="Proteomes" id="UP000501128"/>
    </source>
</evidence>
<keyword evidence="3" id="KW-0433">Leucine-rich repeat</keyword>